<dbReference type="GO" id="GO:0007018">
    <property type="term" value="P:microtubule-based movement"/>
    <property type="evidence" value="ECO:0007669"/>
    <property type="project" value="InterPro"/>
</dbReference>
<dbReference type="RefSeq" id="XP_025029112.1">
    <property type="nucleotide sequence ID" value="XM_025173344.1"/>
</dbReference>
<comment type="similarity">
    <text evidence="15">Belongs to the TRAFAC class myosin-kinesin ATPase superfamily. Kinesin family.</text>
</comment>
<dbReference type="Proteomes" id="UP000695026">
    <property type="component" value="Unplaced"/>
</dbReference>
<keyword evidence="4" id="KW-0963">Cytoplasm</keyword>
<evidence type="ECO:0000256" key="1">
    <source>
        <dbReference type="ARBA" id="ARBA00004123"/>
    </source>
</evidence>
<dbReference type="GO" id="GO:0003777">
    <property type="term" value="F:microtubule motor activity"/>
    <property type="evidence" value="ECO:0007669"/>
    <property type="project" value="InterPro"/>
</dbReference>
<dbReference type="Pfam" id="PF00225">
    <property type="entry name" value="Kinesin"/>
    <property type="match status" value="1"/>
</dbReference>
<dbReference type="Gene3D" id="3.40.850.10">
    <property type="entry name" value="Kinesin motor domain"/>
    <property type="match status" value="1"/>
</dbReference>
<dbReference type="PROSITE" id="PS00411">
    <property type="entry name" value="KINESIN_MOTOR_1"/>
    <property type="match status" value="1"/>
</dbReference>
<keyword evidence="12" id="KW-0539">Nucleus</keyword>
<dbReference type="InterPro" id="IPR001752">
    <property type="entry name" value="Kinesin_motor_dom"/>
</dbReference>
<keyword evidence="11" id="KW-0206">Cytoskeleton</keyword>
<evidence type="ECO:0000256" key="14">
    <source>
        <dbReference type="ARBA" id="ARBA00073220"/>
    </source>
</evidence>
<dbReference type="FunFam" id="2.60.200.20:FF:000020">
    <property type="entry name" value="Kinesin family member 14"/>
    <property type="match status" value="1"/>
</dbReference>
<dbReference type="Pfam" id="PF00498">
    <property type="entry name" value="FHA"/>
    <property type="match status" value="1"/>
</dbReference>
<dbReference type="Gene3D" id="2.60.200.20">
    <property type="match status" value="1"/>
</dbReference>
<keyword evidence="10 15" id="KW-0505">Motor protein</keyword>
<dbReference type="InterPro" id="IPR027417">
    <property type="entry name" value="P-loop_NTPase"/>
</dbReference>
<evidence type="ECO:0000256" key="13">
    <source>
        <dbReference type="ARBA" id="ARBA00064520"/>
    </source>
</evidence>
<dbReference type="FunFam" id="3.40.850.10:FF:000042">
    <property type="entry name" value="Kinesin family member 14"/>
    <property type="match status" value="1"/>
</dbReference>
<comment type="subunit">
    <text evidence="13">Directly interacts with PRC1 within a complex also containing KIF4A, KIF20A and KIF23; targets to the central spindle. Directly interacts with CIT depending on the activation state of the kinase (stronger interaction with the kinase-dead form); targets to the midbody. Interacts with ARRB2; the interaction is detected in the nucleus upon OR1D2 stimulation. Interacts with AKT1; the interaction is detected in the plasma membrane upon INS stimulation and promotes AKT1 phosphorylation. Interacts with SVIL; at midbody during cytokinesis. Interacts with RADIL (via PDZ domain); recruits RADIL to the microtubule network restricting RADIL from interaction with activated RAP1A.</text>
</comment>
<dbReference type="CDD" id="cd22707">
    <property type="entry name" value="FHA_KIF14"/>
    <property type="match status" value="1"/>
</dbReference>
<keyword evidence="9 16" id="KW-0175">Coiled coil</keyword>
<dbReference type="SMART" id="SM00129">
    <property type="entry name" value="KISc"/>
    <property type="match status" value="1"/>
</dbReference>
<dbReference type="Pfam" id="PF23313">
    <property type="entry name" value="4HB_KIF14"/>
    <property type="match status" value="1"/>
</dbReference>
<evidence type="ECO:0000256" key="10">
    <source>
        <dbReference type="ARBA" id="ARBA00023175"/>
    </source>
</evidence>
<keyword evidence="5" id="KW-0597">Phosphoprotein</keyword>
<evidence type="ECO:0000256" key="2">
    <source>
        <dbReference type="ARBA" id="ARBA00004186"/>
    </source>
</evidence>
<feature type="binding site" evidence="15">
    <location>
        <begin position="443"/>
        <end position="450"/>
    </location>
    <ligand>
        <name>ATP</name>
        <dbReference type="ChEBI" id="CHEBI:30616"/>
    </ligand>
</feature>
<accession>A0A9F5IZK1</accession>
<dbReference type="GO" id="GO:0005874">
    <property type="term" value="C:microtubule"/>
    <property type="evidence" value="ECO:0007669"/>
    <property type="project" value="UniProtKB-KW"/>
</dbReference>
<evidence type="ECO:0000256" key="15">
    <source>
        <dbReference type="PROSITE-ProRule" id="PRU00283"/>
    </source>
</evidence>
<evidence type="ECO:0000313" key="19">
    <source>
        <dbReference type="Proteomes" id="UP000695026"/>
    </source>
</evidence>
<dbReference type="PANTHER" id="PTHR47117">
    <property type="entry name" value="STAR-RELATED LIPID TRANSFER PROTEIN 9"/>
    <property type="match status" value="1"/>
</dbReference>
<reference evidence="20" key="1">
    <citation type="submission" date="2025-08" db="UniProtKB">
        <authorList>
            <consortium name="RefSeq"/>
        </authorList>
    </citation>
    <scope>IDENTIFICATION</scope>
    <source>
        <tissue evidence="20">Liver</tissue>
    </source>
</reference>
<dbReference type="OMA" id="VVLIKHW"/>
<evidence type="ECO:0000256" key="4">
    <source>
        <dbReference type="ARBA" id="ARBA00022490"/>
    </source>
</evidence>
<dbReference type="GeneID" id="103056211"/>
<comment type="subcellular location">
    <subcellularLocation>
        <location evidence="2">Cytoplasm</location>
        <location evidence="2">Cytoskeleton</location>
        <location evidence="2">Spindle</location>
    </subcellularLocation>
    <subcellularLocation>
        <location evidence="3">Midbody</location>
    </subcellularLocation>
    <subcellularLocation>
        <location evidence="1">Nucleus</location>
    </subcellularLocation>
</comment>
<name>A0A9F5IZK1_PYTBI</name>
<dbReference type="GO" id="GO:0030496">
    <property type="term" value="C:midbody"/>
    <property type="evidence" value="ECO:0007669"/>
    <property type="project" value="UniProtKB-SubCell"/>
</dbReference>
<evidence type="ECO:0000313" key="20">
    <source>
        <dbReference type="RefSeq" id="XP_025029112.1"/>
    </source>
</evidence>
<evidence type="ECO:0000256" key="16">
    <source>
        <dbReference type="SAM" id="Coils"/>
    </source>
</evidence>
<dbReference type="GO" id="GO:0005819">
    <property type="term" value="C:spindle"/>
    <property type="evidence" value="ECO:0007669"/>
    <property type="project" value="UniProtKB-SubCell"/>
</dbReference>
<dbReference type="PROSITE" id="PS50067">
    <property type="entry name" value="KINESIN_MOTOR_2"/>
    <property type="match status" value="1"/>
</dbReference>
<organism evidence="19 20">
    <name type="scientific">Python bivittatus</name>
    <name type="common">Burmese python</name>
    <name type="synonym">Python molurus bivittatus</name>
    <dbReference type="NCBI Taxonomy" id="176946"/>
    <lineage>
        <taxon>Eukaryota</taxon>
        <taxon>Metazoa</taxon>
        <taxon>Chordata</taxon>
        <taxon>Craniata</taxon>
        <taxon>Vertebrata</taxon>
        <taxon>Euteleostomi</taxon>
        <taxon>Lepidosauria</taxon>
        <taxon>Squamata</taxon>
        <taxon>Bifurcata</taxon>
        <taxon>Unidentata</taxon>
        <taxon>Episquamata</taxon>
        <taxon>Toxicofera</taxon>
        <taxon>Serpentes</taxon>
        <taxon>Henophidia</taxon>
        <taxon>Pythonidae</taxon>
        <taxon>Python</taxon>
    </lineage>
</organism>
<dbReference type="GO" id="GO:0008017">
    <property type="term" value="F:microtubule binding"/>
    <property type="evidence" value="ECO:0007669"/>
    <property type="project" value="InterPro"/>
</dbReference>
<dbReference type="SMART" id="SM00240">
    <property type="entry name" value="FHA"/>
    <property type="match status" value="1"/>
</dbReference>
<evidence type="ECO:0000256" key="5">
    <source>
        <dbReference type="ARBA" id="ARBA00022553"/>
    </source>
</evidence>
<dbReference type="PRINTS" id="PR00380">
    <property type="entry name" value="KINESINHEAVY"/>
</dbReference>
<evidence type="ECO:0000256" key="6">
    <source>
        <dbReference type="ARBA" id="ARBA00022701"/>
    </source>
</evidence>
<evidence type="ECO:0000256" key="11">
    <source>
        <dbReference type="ARBA" id="ARBA00023212"/>
    </source>
</evidence>
<evidence type="ECO:0000256" key="8">
    <source>
        <dbReference type="ARBA" id="ARBA00022840"/>
    </source>
</evidence>
<gene>
    <name evidence="20" type="primary">KIF14</name>
</gene>
<dbReference type="GO" id="GO:0043066">
    <property type="term" value="P:negative regulation of apoptotic process"/>
    <property type="evidence" value="ECO:0007669"/>
    <property type="project" value="UniProtKB-ARBA"/>
</dbReference>
<feature type="coiled-coil region" evidence="16">
    <location>
        <begin position="927"/>
        <end position="1069"/>
    </location>
</feature>
<dbReference type="InterPro" id="IPR019821">
    <property type="entry name" value="Kinesin_motor_CS"/>
</dbReference>
<keyword evidence="19" id="KW-1185">Reference proteome</keyword>
<keyword evidence="6" id="KW-0493">Microtubule</keyword>
<dbReference type="GO" id="GO:0005524">
    <property type="term" value="F:ATP binding"/>
    <property type="evidence" value="ECO:0007669"/>
    <property type="project" value="UniProtKB-UniRule"/>
</dbReference>
<feature type="region of interest" description="Disordered" evidence="17">
    <location>
        <begin position="1"/>
        <end position="25"/>
    </location>
</feature>
<feature type="domain" description="Kinesin motor" evidence="18">
    <location>
        <begin position="355"/>
        <end position="699"/>
    </location>
</feature>
<dbReference type="InterPro" id="IPR000253">
    <property type="entry name" value="FHA_dom"/>
</dbReference>
<evidence type="ECO:0000256" key="17">
    <source>
        <dbReference type="SAM" id="MobiDB-lite"/>
    </source>
</evidence>
<feature type="coiled-coil region" evidence="16">
    <location>
        <begin position="1437"/>
        <end position="1487"/>
    </location>
</feature>
<sequence length="1635" mass="184482">MSTFSIPKKSHISELGGSSQEKPPESVYSVLGLGQQLKPHVLGYERTNSLSHSLNKTKEINRTYVVSACNKLSNALPAHTSEVKLTLQRSATSKGESSTDKIHGSDSTLPEGRLTLQRRMVTGSTEKSKTNNIYGARTENARYLPQKSNNAPFPSKANSSDISLIKAGLKGSMAGKTNPDTKTDLLSKHSSNVTGNVTRLKPRTPDAAPSQNQNEISPLLCLTNAKRDGKPSALKPDRKFSKLSGTESWQNNATKNVYLERQKTPRKDTAEALKLNAQYASVQYSKSPAASVLKNRMPSLQISQKDSSSAFTPTGKMGKIKENTTYIQQTTSVKEDSVKQNGCTKDNPFKIENSKVTVAVRVRPFSFRDKNEESVQVVSMEGQETVVHHPSTKQMYSFTFDFSFWSFDKRHNYANQEKIYQSLAMPLLETAFEGYNACLFAYGQTGSGKSYTMMGFDDDERGIIPRFCQDLFYQIAEKEAQQTAYHLEISYFEVYNEKIHDLLIFRAENGEKKQPLRVREHPVFGPYVEDLTANAVSSYSDIQNWLQLGNKHRATAATGMNDKSSRSHSVFTLVMTQTKTDIVEKKEHEHRIISRVNLIDLAGSERCSTCQTTGERLKEGVSINKSLLTLGKVISALSEQNQSRKKVFVPYRESVLTWLLKESLGGNSKTAMIATISPAASNVEETLSTLRYAKQACFIINTAKVNEDMNMKLIQELKAEIEKLKLAQKNTQNVDPEKQRLYVQEITSLRMKLHHQEREMAEMQRAWKEKLEQVEKKKFEETVELQKAGITFKVDNSLPNLVNLNEDPQLSEMLLYMIKEGETTVGKCKPNSCHDIQLSGILIADDHCVIRHKGGIVSIVPVGEAKTYVNGECISGATLLHHGDRIILGGDHYFRFNHPAEVQKVKSLSRGTSFPEDGPKDFEFAKNELLAAQRAQLELEIEEARLKAKEEMMQGIQLAKEMAQEKLSAQQQSYETQIKSLEAQLEEESHRKQLQEMNSQMAANKIEELEKAKRGLELEVNFNKKRLEIETLAARKVLEDHTVHHAKILEALEAEKQKIAQEVEILQQSQGNRNKEPNWDSLKLSVMLREANTISSKLDKHTVFCRHDVMAKENGLQVQVRNIRLGVATFWSLEKFEDKLAAMKEVYEMNSTEEADEIFYDPTDQWEPDFSNASRCSISTRRRSRSLRKSKRISGCLSGIKMKLHNSDVSGATDTLASLISDPTESFVPGICKELISSALDVLGQVHEEESMAQSLLKTLITIYTRVTAMTKAYEQAEENPENFFTVDQAAQSCSIAITSAFQQLVVLTNQWLNNFQKNDEFVKKFDELREDVKHLGGYLQLLFQGGCADLSSVVAEAQKKIMQILKHLAKYIGHLAAVTGSDLCFTTENRGDESNAKKQFVPDICDGIDSGLRHLLDYIQKTCRTMQNELSKWYPQNEVQNQMKNKATELAKYLEEIVSECKKNEVANLLREEESVDQELKKAHDKATEFLELHYCLDQVYQMIIHSLQGAYGSKSPFRFLIKKICTLTGNFKALCRPPTLPVSSTDRPLHEIPQVVNQDELNSVAQSLIISFELEQGQNSFHLQDGCMPNAQSQEKQLARGEPTNLEKRKTVPKREYKLWSTSENLGETLHWV</sequence>
<dbReference type="PANTHER" id="PTHR47117:SF7">
    <property type="entry name" value="KINESIN-LIKE PROTEIN KIF14"/>
    <property type="match status" value="1"/>
</dbReference>
<dbReference type="CDD" id="cd01365">
    <property type="entry name" value="KISc_KIF1A_KIF1B"/>
    <property type="match status" value="1"/>
</dbReference>
<feature type="region of interest" description="Disordered" evidence="17">
    <location>
        <begin position="88"/>
        <end position="109"/>
    </location>
</feature>
<evidence type="ECO:0000256" key="9">
    <source>
        <dbReference type="ARBA" id="ARBA00023054"/>
    </source>
</evidence>
<dbReference type="KEGG" id="pbi:103056211"/>
<dbReference type="SUPFAM" id="SSF52540">
    <property type="entry name" value="P-loop containing nucleoside triphosphate hydrolases"/>
    <property type="match status" value="1"/>
</dbReference>
<keyword evidence="7 15" id="KW-0547">Nucleotide-binding</keyword>
<feature type="coiled-coil region" evidence="16">
    <location>
        <begin position="710"/>
        <end position="766"/>
    </location>
</feature>
<protein>
    <recommendedName>
        <fullName evidence="14">Kinesin-like protein KIF14</fullName>
    </recommendedName>
</protein>
<dbReference type="OrthoDB" id="3176171at2759"/>
<keyword evidence="8 15" id="KW-0067">ATP-binding</keyword>
<feature type="compositionally biased region" description="Polar residues" evidence="17">
    <location>
        <begin position="188"/>
        <end position="197"/>
    </location>
</feature>
<dbReference type="Pfam" id="PF16183">
    <property type="entry name" value="Kinesin_assoc"/>
    <property type="match status" value="1"/>
</dbReference>
<dbReference type="CTD" id="9928"/>
<dbReference type="InterPro" id="IPR036961">
    <property type="entry name" value="Kinesin_motor_dom_sf"/>
</dbReference>
<feature type="region of interest" description="Disordered" evidence="17">
    <location>
        <begin position="172"/>
        <end position="214"/>
    </location>
</feature>
<evidence type="ECO:0000259" key="18">
    <source>
        <dbReference type="PROSITE" id="PS50067"/>
    </source>
</evidence>
<dbReference type="InterPro" id="IPR032405">
    <property type="entry name" value="Kinesin_assoc"/>
</dbReference>
<dbReference type="SUPFAM" id="SSF49879">
    <property type="entry name" value="SMAD/FHA domain"/>
    <property type="match status" value="1"/>
</dbReference>
<proteinExistence type="inferred from homology"/>
<evidence type="ECO:0000256" key="3">
    <source>
        <dbReference type="ARBA" id="ARBA00004214"/>
    </source>
</evidence>
<evidence type="ECO:0000256" key="12">
    <source>
        <dbReference type="ARBA" id="ARBA00023242"/>
    </source>
</evidence>
<evidence type="ECO:0000256" key="7">
    <source>
        <dbReference type="ARBA" id="ARBA00022741"/>
    </source>
</evidence>
<dbReference type="InterPro" id="IPR008984">
    <property type="entry name" value="SMAD_FHA_dom_sf"/>
</dbReference>
<dbReference type="GO" id="GO:0005634">
    <property type="term" value="C:nucleus"/>
    <property type="evidence" value="ECO:0007669"/>
    <property type="project" value="UniProtKB-SubCell"/>
</dbReference>
<dbReference type="InterPro" id="IPR056523">
    <property type="entry name" value="4HB_KIF14"/>
</dbReference>